<dbReference type="Pfam" id="PF01475">
    <property type="entry name" value="FUR"/>
    <property type="match status" value="1"/>
</dbReference>
<dbReference type="Gene3D" id="1.10.10.10">
    <property type="entry name" value="Winged helix-like DNA-binding domain superfamily/Winged helix DNA-binding domain"/>
    <property type="match status" value="1"/>
</dbReference>
<dbReference type="InterPro" id="IPR002481">
    <property type="entry name" value="FUR"/>
</dbReference>
<dbReference type="GO" id="GO:0003700">
    <property type="term" value="F:DNA-binding transcription factor activity"/>
    <property type="evidence" value="ECO:0007669"/>
    <property type="project" value="InterPro"/>
</dbReference>
<comment type="similarity">
    <text evidence="1">Belongs to the Fur family.</text>
</comment>
<evidence type="ECO:0008006" key="11">
    <source>
        <dbReference type="Google" id="ProtNLM"/>
    </source>
</evidence>
<keyword evidence="10" id="KW-1185">Reference proteome</keyword>
<reference evidence="9 10" key="1">
    <citation type="submission" date="2019-11" db="EMBL/GenBank/DDBJ databases">
        <title>Pseudodesulfovibrio alkaliphilus, sp. nov., an alkaliphilic sulfate-reducing bacteria from mud volcano of Taman peninsula, Russia.</title>
        <authorList>
            <person name="Frolova A."/>
            <person name="Merkel A.Y."/>
            <person name="Slobodkin A.I."/>
        </authorList>
    </citation>
    <scope>NUCLEOTIDE SEQUENCE [LARGE SCALE GENOMIC DNA]</scope>
    <source>
        <strain evidence="9 10">F-1</strain>
    </source>
</reference>
<keyword evidence="2" id="KW-0678">Repressor</keyword>
<dbReference type="EMBL" id="WODC01000001">
    <property type="protein sequence ID" value="MUM76265.1"/>
    <property type="molecule type" value="Genomic_DNA"/>
</dbReference>
<dbReference type="InterPro" id="IPR036388">
    <property type="entry name" value="WH-like_DNA-bd_sf"/>
</dbReference>
<accession>A0A7K1KJQ4</accession>
<comment type="cofactor">
    <cofactor evidence="8">
        <name>Mn(2+)</name>
        <dbReference type="ChEBI" id="CHEBI:29035"/>
    </cofactor>
    <cofactor evidence="8">
        <name>Fe(2+)</name>
        <dbReference type="ChEBI" id="CHEBI:29033"/>
    </cofactor>
    <text evidence="8">Binds 1 Mn(2+) or Fe(2+) ion per subunit.</text>
</comment>
<feature type="binding site" evidence="8">
    <location>
        <position position="184"/>
    </location>
    <ligand>
        <name>Fe cation</name>
        <dbReference type="ChEBI" id="CHEBI:24875"/>
    </ligand>
</feature>
<evidence type="ECO:0000256" key="5">
    <source>
        <dbReference type="ARBA" id="ARBA00023125"/>
    </source>
</evidence>
<organism evidence="9 10">
    <name type="scientific">Pseudodesulfovibrio alkaliphilus</name>
    <dbReference type="NCBI Taxonomy" id="2661613"/>
    <lineage>
        <taxon>Bacteria</taxon>
        <taxon>Pseudomonadati</taxon>
        <taxon>Thermodesulfobacteriota</taxon>
        <taxon>Desulfovibrionia</taxon>
        <taxon>Desulfovibrionales</taxon>
        <taxon>Desulfovibrionaceae</taxon>
    </lineage>
</organism>
<evidence type="ECO:0000313" key="9">
    <source>
        <dbReference type="EMBL" id="MUM76265.1"/>
    </source>
</evidence>
<dbReference type="PANTHER" id="PTHR33202:SF6">
    <property type="entry name" value="ZINC UPTAKE REGULATION PROTEIN"/>
    <property type="match status" value="1"/>
</dbReference>
<dbReference type="GO" id="GO:0000976">
    <property type="term" value="F:transcription cis-regulatory region binding"/>
    <property type="evidence" value="ECO:0007669"/>
    <property type="project" value="TreeGrafter"/>
</dbReference>
<comment type="cofactor">
    <cofactor evidence="7">
        <name>Zn(2+)</name>
        <dbReference type="ChEBI" id="CHEBI:29105"/>
    </cofactor>
    <text evidence="7">Binds 1 zinc ion per subunit.</text>
</comment>
<evidence type="ECO:0000256" key="4">
    <source>
        <dbReference type="ARBA" id="ARBA00023015"/>
    </source>
</evidence>
<sequence>MPGFGQECATHVFIAFENEIRYQYNTFVGGEMSMKKDYCVDCQGVAASSLPVARLNENIRSRSGRPRFKSASREVDDGIDQFKEYLESNNLKLTPQRRRILMAFLAMREPFSAEELLAASGGVESGISLSTLYRALSHLQGAGLARRVGQAGVSCLYEVVSGHSCQLVCENCGRRVSVSNPFLESMREVAALQEGFVLRHCTARYYGLCPDCGTRHGIKSGLD</sequence>
<dbReference type="Proteomes" id="UP000461162">
    <property type="component" value="Unassembled WGS sequence"/>
</dbReference>
<keyword evidence="6" id="KW-0804">Transcription</keyword>
<feature type="binding site" evidence="8">
    <location>
        <position position="163"/>
    </location>
    <ligand>
        <name>Fe cation</name>
        <dbReference type="ChEBI" id="CHEBI:24875"/>
    </ligand>
</feature>
<keyword evidence="5" id="KW-0238">DNA-binding</keyword>
<proteinExistence type="inferred from homology"/>
<gene>
    <name evidence="9" type="ORF">GKC30_01305</name>
</gene>
<dbReference type="Gene3D" id="3.30.1490.190">
    <property type="match status" value="1"/>
</dbReference>
<keyword evidence="7" id="KW-0479">Metal-binding</keyword>
<dbReference type="GO" id="GO:0005829">
    <property type="term" value="C:cytosol"/>
    <property type="evidence" value="ECO:0007669"/>
    <property type="project" value="TreeGrafter"/>
</dbReference>
<dbReference type="GO" id="GO:0008270">
    <property type="term" value="F:zinc ion binding"/>
    <property type="evidence" value="ECO:0007669"/>
    <property type="project" value="TreeGrafter"/>
</dbReference>
<dbReference type="GO" id="GO:1900376">
    <property type="term" value="P:regulation of secondary metabolite biosynthetic process"/>
    <property type="evidence" value="ECO:0007669"/>
    <property type="project" value="TreeGrafter"/>
</dbReference>
<evidence type="ECO:0000256" key="3">
    <source>
        <dbReference type="ARBA" id="ARBA00022833"/>
    </source>
</evidence>
<feature type="binding site" evidence="7">
    <location>
        <position position="212"/>
    </location>
    <ligand>
        <name>Zn(2+)</name>
        <dbReference type="ChEBI" id="CHEBI:29105"/>
    </ligand>
</feature>
<feature type="binding site" evidence="7">
    <location>
        <position position="209"/>
    </location>
    <ligand>
        <name>Zn(2+)</name>
        <dbReference type="ChEBI" id="CHEBI:29105"/>
    </ligand>
</feature>
<keyword evidence="4" id="KW-0805">Transcription regulation</keyword>
<evidence type="ECO:0000256" key="8">
    <source>
        <dbReference type="PIRSR" id="PIRSR602481-2"/>
    </source>
</evidence>
<keyword evidence="8" id="KW-0408">Iron</keyword>
<evidence type="ECO:0000256" key="7">
    <source>
        <dbReference type="PIRSR" id="PIRSR602481-1"/>
    </source>
</evidence>
<keyword evidence="3 7" id="KW-0862">Zinc</keyword>
<dbReference type="PANTHER" id="PTHR33202">
    <property type="entry name" value="ZINC UPTAKE REGULATION PROTEIN"/>
    <property type="match status" value="1"/>
</dbReference>
<dbReference type="AlphaFoldDB" id="A0A7K1KJQ4"/>
<evidence type="ECO:0000256" key="6">
    <source>
        <dbReference type="ARBA" id="ARBA00023163"/>
    </source>
</evidence>
<evidence type="ECO:0000256" key="1">
    <source>
        <dbReference type="ARBA" id="ARBA00007957"/>
    </source>
</evidence>
<dbReference type="InterPro" id="IPR043135">
    <property type="entry name" value="Fur_C"/>
</dbReference>
<dbReference type="GO" id="GO:0045892">
    <property type="term" value="P:negative regulation of DNA-templated transcription"/>
    <property type="evidence" value="ECO:0007669"/>
    <property type="project" value="TreeGrafter"/>
</dbReference>
<dbReference type="InterPro" id="IPR036390">
    <property type="entry name" value="WH_DNA-bd_sf"/>
</dbReference>
<feature type="binding site" evidence="7">
    <location>
        <position position="169"/>
    </location>
    <ligand>
        <name>Zn(2+)</name>
        <dbReference type="ChEBI" id="CHEBI:29105"/>
    </ligand>
</feature>
<dbReference type="CDD" id="cd07153">
    <property type="entry name" value="Fur_like"/>
    <property type="match status" value="1"/>
</dbReference>
<protein>
    <recommendedName>
        <fullName evidence="11">Ferric uptake regulator, Fur family</fullName>
    </recommendedName>
</protein>
<feature type="binding site" evidence="7">
    <location>
        <position position="172"/>
    </location>
    <ligand>
        <name>Zn(2+)</name>
        <dbReference type="ChEBI" id="CHEBI:29105"/>
    </ligand>
</feature>
<evidence type="ECO:0000313" key="10">
    <source>
        <dbReference type="Proteomes" id="UP000461162"/>
    </source>
</evidence>
<dbReference type="SUPFAM" id="SSF46785">
    <property type="entry name" value="Winged helix' DNA-binding domain"/>
    <property type="match status" value="1"/>
</dbReference>
<name>A0A7K1KJQ4_9BACT</name>
<evidence type="ECO:0000256" key="2">
    <source>
        <dbReference type="ARBA" id="ARBA00022491"/>
    </source>
</evidence>
<comment type="caution">
    <text evidence="9">The sequence shown here is derived from an EMBL/GenBank/DDBJ whole genome shotgun (WGS) entry which is preliminary data.</text>
</comment>